<organism evidence="1">
    <name type="scientific">Anguilla anguilla</name>
    <name type="common">European freshwater eel</name>
    <name type="synonym">Muraena anguilla</name>
    <dbReference type="NCBI Taxonomy" id="7936"/>
    <lineage>
        <taxon>Eukaryota</taxon>
        <taxon>Metazoa</taxon>
        <taxon>Chordata</taxon>
        <taxon>Craniata</taxon>
        <taxon>Vertebrata</taxon>
        <taxon>Euteleostomi</taxon>
        <taxon>Actinopterygii</taxon>
        <taxon>Neopterygii</taxon>
        <taxon>Teleostei</taxon>
        <taxon>Anguilliformes</taxon>
        <taxon>Anguillidae</taxon>
        <taxon>Anguilla</taxon>
    </lineage>
</organism>
<dbReference type="AlphaFoldDB" id="A0A0E9PH31"/>
<name>A0A0E9PH31_ANGAN</name>
<evidence type="ECO:0000313" key="1">
    <source>
        <dbReference type="EMBL" id="JAH03173.1"/>
    </source>
</evidence>
<dbReference type="EMBL" id="GBXM01105404">
    <property type="protein sequence ID" value="JAH03173.1"/>
    <property type="molecule type" value="Transcribed_RNA"/>
</dbReference>
<protein>
    <submittedName>
        <fullName evidence="1">Uncharacterized protein</fullName>
    </submittedName>
</protein>
<accession>A0A0E9PH31</accession>
<proteinExistence type="predicted"/>
<reference evidence="1" key="2">
    <citation type="journal article" date="2015" name="Fish Shellfish Immunol.">
        <title>Early steps in the European eel (Anguilla anguilla)-Vibrio vulnificus interaction in the gills: Role of the RtxA13 toxin.</title>
        <authorList>
            <person name="Callol A."/>
            <person name="Pajuelo D."/>
            <person name="Ebbesson L."/>
            <person name="Teles M."/>
            <person name="MacKenzie S."/>
            <person name="Amaro C."/>
        </authorList>
    </citation>
    <scope>NUCLEOTIDE SEQUENCE</scope>
</reference>
<sequence>MSCFLVFLLFLNVPVGVILLYQCRGLILIKRFLINCVPHFCYWNGQDSH</sequence>
<reference evidence="1" key="1">
    <citation type="submission" date="2014-11" db="EMBL/GenBank/DDBJ databases">
        <authorList>
            <person name="Amaro Gonzalez C."/>
        </authorList>
    </citation>
    <scope>NUCLEOTIDE SEQUENCE</scope>
</reference>